<feature type="domain" description="KilA-N DNA-binding" evidence="1">
    <location>
        <begin position="15"/>
        <end position="98"/>
    </location>
</feature>
<dbReference type="AlphaFoldDB" id="A0A327PRN1"/>
<dbReference type="Pfam" id="PF10543">
    <property type="entry name" value="ORF6N"/>
    <property type="match status" value="1"/>
</dbReference>
<evidence type="ECO:0000259" key="1">
    <source>
        <dbReference type="Pfam" id="PF10543"/>
    </source>
</evidence>
<comment type="caution">
    <text evidence="2">The sequence shown here is derived from an EMBL/GenBank/DDBJ whole genome shotgun (WGS) entry which is preliminary data.</text>
</comment>
<dbReference type="OrthoDB" id="9816206at2"/>
<evidence type="ECO:0000313" key="3">
    <source>
        <dbReference type="Proteomes" id="UP000249610"/>
    </source>
</evidence>
<dbReference type="InterPro" id="IPR018873">
    <property type="entry name" value="KilA-N_DNA-bd_domain"/>
</dbReference>
<dbReference type="EMBL" id="QLLK01000002">
    <property type="protein sequence ID" value="RAI93812.1"/>
    <property type="molecule type" value="Genomic_DNA"/>
</dbReference>
<dbReference type="RefSeq" id="WP_111610159.1">
    <property type="nucleotide sequence ID" value="NZ_QLLK01000002.1"/>
</dbReference>
<gene>
    <name evidence="2" type="ORF">LV83_00718</name>
</gene>
<organism evidence="2 3">
    <name type="scientific">Algoriphagus yeomjeoni</name>
    <dbReference type="NCBI Taxonomy" id="291403"/>
    <lineage>
        <taxon>Bacteria</taxon>
        <taxon>Pseudomonadati</taxon>
        <taxon>Bacteroidota</taxon>
        <taxon>Cytophagia</taxon>
        <taxon>Cytophagales</taxon>
        <taxon>Cyclobacteriaceae</taxon>
        <taxon>Algoriphagus</taxon>
    </lineage>
</organism>
<name>A0A327PRN1_9BACT</name>
<protein>
    <submittedName>
        <fullName evidence="2">ORF6N domain-containing protein</fullName>
    </submittedName>
</protein>
<keyword evidence="3" id="KW-1185">Reference proteome</keyword>
<reference evidence="2 3" key="1">
    <citation type="submission" date="2018-06" db="EMBL/GenBank/DDBJ databases">
        <title>Genomic Encyclopedia of Archaeal and Bacterial Type Strains, Phase II (KMG-II): from individual species to whole genera.</title>
        <authorList>
            <person name="Goeker M."/>
        </authorList>
    </citation>
    <scope>NUCLEOTIDE SEQUENCE [LARGE SCALE GENOMIC DNA]</scope>
    <source>
        <strain evidence="2 3">DSM 23446</strain>
    </source>
</reference>
<proteinExistence type="predicted"/>
<evidence type="ECO:0000313" key="2">
    <source>
        <dbReference type="EMBL" id="RAI93812.1"/>
    </source>
</evidence>
<sequence length="282" mass="32408">MTSNDLINTNFENWVLTIGGTQVMIDRDIAEAFQVETKALNQAVKRNIERFPKEFRFQLDEIEKSQLVTNCDRLSNLKDSTSPPYAFTEQGVAILSAVLRSSIAVQVSIQLMKAFVEMRKVITNREGILQRVDLLELKQIESDQKFEKIFKALENDPKLPEQGIFYEGQVFDAYSFVAKLIKSANSHILLIDNYLDETVLLLLSKRKPNVQVDCYTNTVSKQLLLDLKKHNSQFEPINIYELKKSHDRFLLLDGKDMYHFGASIKDLGKKWFAFSIMNAETA</sequence>
<dbReference type="Proteomes" id="UP000249610">
    <property type="component" value="Unassembled WGS sequence"/>
</dbReference>
<accession>A0A327PRN1</accession>